<gene>
    <name evidence="2" type="ORF">V8G54_001651</name>
</gene>
<dbReference type="Pfam" id="PF07727">
    <property type="entry name" value="RVT_2"/>
    <property type="match status" value="1"/>
</dbReference>
<organism evidence="2 3">
    <name type="scientific">Vigna mungo</name>
    <name type="common">Black gram</name>
    <name type="synonym">Phaseolus mungo</name>
    <dbReference type="NCBI Taxonomy" id="3915"/>
    <lineage>
        <taxon>Eukaryota</taxon>
        <taxon>Viridiplantae</taxon>
        <taxon>Streptophyta</taxon>
        <taxon>Embryophyta</taxon>
        <taxon>Tracheophyta</taxon>
        <taxon>Spermatophyta</taxon>
        <taxon>Magnoliopsida</taxon>
        <taxon>eudicotyledons</taxon>
        <taxon>Gunneridae</taxon>
        <taxon>Pentapetalae</taxon>
        <taxon>rosids</taxon>
        <taxon>fabids</taxon>
        <taxon>Fabales</taxon>
        <taxon>Fabaceae</taxon>
        <taxon>Papilionoideae</taxon>
        <taxon>50 kb inversion clade</taxon>
        <taxon>NPAAA clade</taxon>
        <taxon>indigoferoid/millettioid clade</taxon>
        <taxon>Phaseoleae</taxon>
        <taxon>Vigna</taxon>
    </lineage>
</organism>
<dbReference type="InterPro" id="IPR013103">
    <property type="entry name" value="RVT_2"/>
</dbReference>
<evidence type="ECO:0000313" key="2">
    <source>
        <dbReference type="EMBL" id="WVZ23107.1"/>
    </source>
</evidence>
<proteinExistence type="predicted"/>
<dbReference type="SUPFAM" id="SSF56672">
    <property type="entry name" value="DNA/RNA polymerases"/>
    <property type="match status" value="1"/>
</dbReference>
<dbReference type="PANTHER" id="PTHR11439:SF470">
    <property type="entry name" value="CYSTEINE-RICH RLK (RECEPTOR-LIKE PROTEIN KINASE) 8"/>
    <property type="match status" value="1"/>
</dbReference>
<sequence>ADHSLFTKKHGSDFTALIIYVDDIVLTSNSVQQINHIKHILHINFHIKDLGKLKYFLGIEVAHSSKNDASGYLDDPLPYRRLVDRLVYLTNTLPDIVFATQQLSQFMSKPTKAHHVAAMHVLRYLKGCSSTSLFFPRICPTHVSGFSDADWATCMDSRRFITGYCFFFY</sequence>
<evidence type="ECO:0000313" key="3">
    <source>
        <dbReference type="Proteomes" id="UP001374535"/>
    </source>
</evidence>
<evidence type="ECO:0000259" key="1">
    <source>
        <dbReference type="Pfam" id="PF07727"/>
    </source>
</evidence>
<dbReference type="Proteomes" id="UP001374535">
    <property type="component" value="Chromosome 1"/>
</dbReference>
<dbReference type="InterPro" id="IPR043502">
    <property type="entry name" value="DNA/RNA_pol_sf"/>
</dbReference>
<name>A0AAQ3P9U5_VIGMU</name>
<dbReference type="PANTHER" id="PTHR11439">
    <property type="entry name" value="GAG-POL-RELATED RETROTRANSPOSON"/>
    <property type="match status" value="1"/>
</dbReference>
<keyword evidence="3" id="KW-1185">Reference proteome</keyword>
<dbReference type="AlphaFoldDB" id="A0AAQ3P9U5"/>
<protein>
    <recommendedName>
        <fullName evidence="1">Reverse transcriptase Ty1/copia-type domain-containing protein</fullName>
    </recommendedName>
</protein>
<dbReference type="EMBL" id="CP144700">
    <property type="protein sequence ID" value="WVZ23107.1"/>
    <property type="molecule type" value="Genomic_DNA"/>
</dbReference>
<feature type="non-terminal residue" evidence="2">
    <location>
        <position position="1"/>
    </location>
</feature>
<reference evidence="2 3" key="1">
    <citation type="journal article" date="2023" name="Life. Sci Alliance">
        <title>Evolutionary insights into 3D genome organization and epigenetic landscape of Vigna mungo.</title>
        <authorList>
            <person name="Junaid A."/>
            <person name="Singh B."/>
            <person name="Bhatia S."/>
        </authorList>
    </citation>
    <scope>NUCLEOTIDE SEQUENCE [LARGE SCALE GENOMIC DNA]</scope>
    <source>
        <strain evidence="2">Urdbean</strain>
    </source>
</reference>
<feature type="domain" description="Reverse transcriptase Ty1/copia-type" evidence="1">
    <location>
        <begin position="2"/>
        <end position="64"/>
    </location>
</feature>
<accession>A0AAQ3P9U5</accession>